<keyword evidence="3" id="KW-1185">Reference proteome</keyword>
<evidence type="ECO:0000259" key="1">
    <source>
        <dbReference type="PROSITE" id="PS50010"/>
    </source>
</evidence>
<dbReference type="EMBL" id="JAPFFF010000017">
    <property type="protein sequence ID" value="KAK8864042.1"/>
    <property type="molecule type" value="Genomic_DNA"/>
</dbReference>
<dbReference type="InterPro" id="IPR051092">
    <property type="entry name" value="FYVE_RhoGEF_PH"/>
</dbReference>
<proteinExistence type="predicted"/>
<dbReference type="SUPFAM" id="SSF48065">
    <property type="entry name" value="DBL homology domain (DH-domain)"/>
    <property type="match status" value="1"/>
</dbReference>
<reference evidence="2 3" key="1">
    <citation type="submission" date="2024-04" db="EMBL/GenBank/DDBJ databases">
        <title>Tritrichomonas musculus Genome.</title>
        <authorList>
            <person name="Alves-Ferreira E."/>
            <person name="Grigg M."/>
            <person name="Lorenzi H."/>
            <person name="Galac M."/>
        </authorList>
    </citation>
    <scope>NUCLEOTIDE SEQUENCE [LARGE SCALE GENOMIC DNA]</scope>
    <source>
        <strain evidence="2 3">EAF2021</strain>
    </source>
</reference>
<dbReference type="SMART" id="SM00325">
    <property type="entry name" value="RhoGEF"/>
    <property type="match status" value="1"/>
</dbReference>
<protein>
    <recommendedName>
        <fullName evidence="1">DH domain-containing protein</fullName>
    </recommendedName>
</protein>
<evidence type="ECO:0000313" key="2">
    <source>
        <dbReference type="EMBL" id="KAK8864042.1"/>
    </source>
</evidence>
<name>A0ABR2IL93_9EUKA</name>
<evidence type="ECO:0000313" key="3">
    <source>
        <dbReference type="Proteomes" id="UP001470230"/>
    </source>
</evidence>
<dbReference type="InterPro" id="IPR000219">
    <property type="entry name" value="DH_dom"/>
</dbReference>
<dbReference type="InterPro" id="IPR001331">
    <property type="entry name" value="GDS_CDC24_CS"/>
</dbReference>
<gene>
    <name evidence="2" type="ORF">M9Y10_011736</name>
</gene>
<dbReference type="PANTHER" id="PTHR12673">
    <property type="entry name" value="FACIOGENITAL DYSPLASIA PROTEIN"/>
    <property type="match status" value="1"/>
</dbReference>
<dbReference type="Proteomes" id="UP001470230">
    <property type="component" value="Unassembled WGS sequence"/>
</dbReference>
<dbReference type="CDD" id="cd00160">
    <property type="entry name" value="RhoGEF"/>
    <property type="match status" value="1"/>
</dbReference>
<dbReference type="InterPro" id="IPR035899">
    <property type="entry name" value="DBL_dom_sf"/>
</dbReference>
<dbReference type="Pfam" id="PF00621">
    <property type="entry name" value="RhoGEF"/>
    <property type="match status" value="1"/>
</dbReference>
<dbReference type="PANTHER" id="PTHR12673:SF159">
    <property type="entry name" value="LD03170P"/>
    <property type="match status" value="1"/>
</dbReference>
<dbReference type="Gene3D" id="1.20.900.10">
    <property type="entry name" value="Dbl homology (DH) domain"/>
    <property type="match status" value="1"/>
</dbReference>
<accession>A0ABR2IL93</accession>
<comment type="caution">
    <text evidence="2">The sequence shown here is derived from an EMBL/GenBank/DDBJ whole genome shotgun (WGS) entry which is preliminary data.</text>
</comment>
<feature type="domain" description="DH" evidence="1">
    <location>
        <begin position="184"/>
        <end position="362"/>
    </location>
</feature>
<organism evidence="2 3">
    <name type="scientific">Tritrichomonas musculus</name>
    <dbReference type="NCBI Taxonomy" id="1915356"/>
    <lineage>
        <taxon>Eukaryota</taxon>
        <taxon>Metamonada</taxon>
        <taxon>Parabasalia</taxon>
        <taxon>Tritrichomonadida</taxon>
        <taxon>Tritrichomonadidae</taxon>
        <taxon>Tritrichomonas</taxon>
    </lineage>
</organism>
<sequence length="486" mass="56094">MFFCVCTDDGKNIIVQINSEKEKELTAQNILNQYCPGKNSLWLRTENYAYAFNSNDHPLIDYPNLISNDRPNLWSIPSVTLFTFSDIDPNSKLLFLLPKHTTDQKIPRITAIISQSDFQSNLSRLYTIIEESFPASVKVNSISANDQEINKDSPIKDLFDKSKSGNEVSVSLDISDACLSKLNFRVNVINEIIYSENNYINDLFVIVQVWRSVFQNHAYLGELDFRTLFNDFPMILNYHKEFYSLLKQKGNGYATEFARLFLEYIPFFKVSVNYITNYPSINQLLKEKKNDPEFQSVSDQISQTLKGRDLASYLITPVQRLPRYSLFMREMSKGTPINHPDYIFLKAAQSAMIDLNKEIDEKTAFIETQKVLSDLQMRNYNDFSYVSPNRRVLKQFDTIIKSRNLTGRFIVCNDYVFLIDSFDLYCRYKFPSDAVPMVILDDGLSVRIVSPDADDTYENGNDITFSSKEDLNDFLSLVKIANGNNE</sequence>
<dbReference type="PROSITE" id="PS00741">
    <property type="entry name" value="DH_1"/>
    <property type="match status" value="1"/>
</dbReference>
<dbReference type="PROSITE" id="PS50010">
    <property type="entry name" value="DH_2"/>
    <property type="match status" value="1"/>
</dbReference>